<feature type="signal peptide" evidence="1">
    <location>
        <begin position="1"/>
        <end position="33"/>
    </location>
</feature>
<sequence length="783" mass="87358">MKRKRYKLTLSALLATSLSLLLFVTQTAWTINAANTPVQATSLDKPELQSQAPAVQAPAASAAVAPAPGPTANPAGAVNAARLKAELPDGAVFKLAAQSDKLKLLVDSSSGHFQVEDKRTGDTWLSYPNPEQWPAETITGTWRNNLRSPVMLEYIDPANFKSQPKLISFIEDKGTIEGFQITSSGFKVTFNFGGTKFKIPVEVNIKDDFVETKIIDGGIEEGKLSLLNLKLYPMFGAEPSLGQDGYLMIPDGSGALIRFKPNKINDKSVYRENVYGNDISFYSEKTARQSVRMPVFGMKSGGKAFLAVMTAGEEYSKLFAAPAGAFGQSNWTTSEWQYRIKFFQNTSKKGNAGFFTYSKERFTSERTMRYYLLEKDQSDYVGMAAKYREYLIKEQGLQRLKIAGSNIPLFVDIVGADVKKGFMWDEYLVGTSTSQAMEMVKRLYSLGIENMAIQYLGWQTGGYSSMGGLFPVDKRLGGNEGMKQFIQFAHSLRMPVYLAASYSYNNNGRDGFNPRYDGLRNLAGKLMEFEMFATRQMISLMSTKFAARTVAKDQQQYRDVGADGIYFEDGIGRHLNSDFNTENASSRTGSMQSQQDMLKLVKESLGGTSVDKANMYGLKNISHIHQISDDYSYDLFVDESIPFMQIVLHGLLTYSPNWSNQRNQYKTEMLKGIENGSSPAFILTQAPSEDMIGSYSVWYYSMNVHDWESTAVEEYQKYNKALGDVQNKFIIGHRTIAPKVKETTYEGGKKVIVNYNETPYIDIEHKINVPALDFMVVQGGGGQ</sequence>
<accession>A0A972K0A7</accession>
<protein>
    <submittedName>
        <fullName evidence="2">Uncharacterized protein</fullName>
    </submittedName>
</protein>
<evidence type="ECO:0000313" key="3">
    <source>
        <dbReference type="Proteomes" id="UP000641588"/>
    </source>
</evidence>
<dbReference type="AlphaFoldDB" id="A0A972K0A7"/>
<keyword evidence="3" id="KW-1185">Reference proteome</keyword>
<dbReference type="InterPro" id="IPR043751">
    <property type="entry name" value="DUF5696"/>
</dbReference>
<evidence type="ECO:0000256" key="1">
    <source>
        <dbReference type="SAM" id="SignalP"/>
    </source>
</evidence>
<name>A0A972K0A7_9BACL</name>
<proteinExistence type="predicted"/>
<feature type="chain" id="PRO_5037294315" evidence="1">
    <location>
        <begin position="34"/>
        <end position="783"/>
    </location>
</feature>
<gene>
    <name evidence="2" type="ORF">GC093_14720</name>
</gene>
<organism evidence="2 3">
    <name type="scientific">Paenibacillus foliorum</name>
    <dbReference type="NCBI Taxonomy" id="2654974"/>
    <lineage>
        <taxon>Bacteria</taxon>
        <taxon>Bacillati</taxon>
        <taxon>Bacillota</taxon>
        <taxon>Bacilli</taxon>
        <taxon>Bacillales</taxon>
        <taxon>Paenibacillaceae</taxon>
        <taxon>Paenibacillus</taxon>
    </lineage>
</organism>
<dbReference type="EMBL" id="WHOD01000056">
    <property type="protein sequence ID" value="NOU94461.1"/>
    <property type="molecule type" value="Genomic_DNA"/>
</dbReference>
<dbReference type="Pfam" id="PF18952">
    <property type="entry name" value="DUF5696"/>
    <property type="match status" value="1"/>
</dbReference>
<evidence type="ECO:0000313" key="2">
    <source>
        <dbReference type="EMBL" id="NOU94461.1"/>
    </source>
</evidence>
<keyword evidence="1" id="KW-0732">Signal</keyword>
<dbReference type="RefSeq" id="WP_171652679.1">
    <property type="nucleotide sequence ID" value="NZ_WHOD01000056.1"/>
</dbReference>
<reference evidence="2" key="1">
    <citation type="submission" date="2019-10" db="EMBL/GenBank/DDBJ databases">
        <title>Description of Paenibacillus glebae sp. nov.</title>
        <authorList>
            <person name="Carlier A."/>
            <person name="Qi S."/>
        </authorList>
    </citation>
    <scope>NUCLEOTIDE SEQUENCE</scope>
    <source>
        <strain evidence="2">LMG 31456</strain>
    </source>
</reference>
<comment type="caution">
    <text evidence="2">The sequence shown here is derived from an EMBL/GenBank/DDBJ whole genome shotgun (WGS) entry which is preliminary data.</text>
</comment>
<dbReference type="Proteomes" id="UP000641588">
    <property type="component" value="Unassembled WGS sequence"/>
</dbReference>